<feature type="transmembrane region" description="Helical" evidence="7">
    <location>
        <begin position="67"/>
        <end position="88"/>
    </location>
</feature>
<evidence type="ECO:0000313" key="8">
    <source>
        <dbReference type="EMBL" id="KPV48468.1"/>
    </source>
</evidence>
<dbReference type="PANTHER" id="PTHR34856:SF2">
    <property type="entry name" value="PROTEIN NRFD"/>
    <property type="match status" value="1"/>
</dbReference>
<keyword evidence="6 7" id="KW-0472">Membrane</keyword>
<evidence type="ECO:0008006" key="10">
    <source>
        <dbReference type="Google" id="ProtNLM"/>
    </source>
</evidence>
<evidence type="ECO:0000256" key="3">
    <source>
        <dbReference type="ARBA" id="ARBA00022475"/>
    </source>
</evidence>
<evidence type="ECO:0000256" key="4">
    <source>
        <dbReference type="ARBA" id="ARBA00022692"/>
    </source>
</evidence>
<feature type="non-terminal residue" evidence="8">
    <location>
        <position position="167"/>
    </location>
</feature>
<evidence type="ECO:0000256" key="6">
    <source>
        <dbReference type="ARBA" id="ARBA00023136"/>
    </source>
</evidence>
<sequence length="167" mass="17763">MERRAAAGEAQPYAGETYYGRPALKKSTYGWQIIVYFLVGGIAGAAQIIATIADLAGRRDDRPVVRAGRYVALLGTMLSPILLIADLHAPARWYNMLRIFRKTSAMSIGSWTLSIFGALSGLVAVAQAAGDLLNWRAGRTLARLFGLPAAAAGAMMTVYTGTLLAAT</sequence>
<organism evidence="8 9">
    <name type="scientific">Kouleothrix aurantiaca</name>
    <dbReference type="NCBI Taxonomy" id="186479"/>
    <lineage>
        <taxon>Bacteria</taxon>
        <taxon>Bacillati</taxon>
        <taxon>Chloroflexota</taxon>
        <taxon>Chloroflexia</taxon>
        <taxon>Chloroflexales</taxon>
        <taxon>Roseiflexineae</taxon>
        <taxon>Roseiflexaceae</taxon>
        <taxon>Kouleothrix</taxon>
    </lineage>
</organism>
<evidence type="ECO:0000256" key="7">
    <source>
        <dbReference type="SAM" id="Phobius"/>
    </source>
</evidence>
<keyword evidence="4 7" id="KW-0812">Transmembrane</keyword>
<gene>
    <name evidence="8" type="ORF">SE17_37905</name>
</gene>
<dbReference type="EMBL" id="LJCR01002628">
    <property type="protein sequence ID" value="KPV48468.1"/>
    <property type="molecule type" value="Genomic_DNA"/>
</dbReference>
<evidence type="ECO:0000256" key="5">
    <source>
        <dbReference type="ARBA" id="ARBA00022989"/>
    </source>
</evidence>
<feature type="transmembrane region" description="Helical" evidence="7">
    <location>
        <begin position="141"/>
        <end position="166"/>
    </location>
</feature>
<reference evidence="8 9" key="1">
    <citation type="submission" date="2015-09" db="EMBL/GenBank/DDBJ databases">
        <title>Draft genome sequence of Kouleothrix aurantiaca JCM 19913.</title>
        <authorList>
            <person name="Hemp J."/>
        </authorList>
    </citation>
    <scope>NUCLEOTIDE SEQUENCE [LARGE SCALE GENOMIC DNA]</scope>
    <source>
        <strain evidence="8 9">COM-B</strain>
    </source>
</reference>
<keyword evidence="9" id="KW-1185">Reference proteome</keyword>
<keyword evidence="5 7" id="KW-1133">Transmembrane helix</keyword>
<evidence type="ECO:0000256" key="2">
    <source>
        <dbReference type="ARBA" id="ARBA00008929"/>
    </source>
</evidence>
<dbReference type="Pfam" id="PF03916">
    <property type="entry name" value="NrfD"/>
    <property type="match status" value="1"/>
</dbReference>
<comment type="caution">
    <text evidence="8">The sequence shown here is derived from an EMBL/GenBank/DDBJ whole genome shotgun (WGS) entry which is preliminary data.</text>
</comment>
<feature type="transmembrane region" description="Helical" evidence="7">
    <location>
        <begin position="33"/>
        <end position="55"/>
    </location>
</feature>
<protein>
    <recommendedName>
        <fullName evidence="10">Polysulfide reductase</fullName>
    </recommendedName>
</protein>
<proteinExistence type="inferred from homology"/>
<accession>A0A0P9DEF0</accession>
<comment type="similarity">
    <text evidence="2">Belongs to the NrfD family.</text>
</comment>
<dbReference type="InterPro" id="IPR052049">
    <property type="entry name" value="Electron_transfer_protein"/>
</dbReference>
<keyword evidence="3" id="KW-1003">Cell membrane</keyword>
<dbReference type="InterPro" id="IPR005614">
    <property type="entry name" value="NrfD-like"/>
</dbReference>
<evidence type="ECO:0000313" key="9">
    <source>
        <dbReference type="Proteomes" id="UP000050509"/>
    </source>
</evidence>
<name>A0A0P9DEF0_9CHLR</name>
<dbReference type="Proteomes" id="UP000050509">
    <property type="component" value="Unassembled WGS sequence"/>
</dbReference>
<dbReference type="Gene3D" id="1.20.1630.10">
    <property type="entry name" value="Formate dehydrogenase/DMSO reductase domain"/>
    <property type="match status" value="1"/>
</dbReference>
<dbReference type="GO" id="GO:0005886">
    <property type="term" value="C:plasma membrane"/>
    <property type="evidence" value="ECO:0007669"/>
    <property type="project" value="UniProtKB-SubCell"/>
</dbReference>
<dbReference type="PANTHER" id="PTHR34856">
    <property type="entry name" value="PROTEIN NRFD"/>
    <property type="match status" value="1"/>
</dbReference>
<evidence type="ECO:0000256" key="1">
    <source>
        <dbReference type="ARBA" id="ARBA00004651"/>
    </source>
</evidence>
<comment type="subcellular location">
    <subcellularLocation>
        <location evidence="1">Cell membrane</location>
        <topology evidence="1">Multi-pass membrane protein</topology>
    </subcellularLocation>
</comment>
<dbReference type="AlphaFoldDB" id="A0A0P9DEF0"/>
<feature type="transmembrane region" description="Helical" evidence="7">
    <location>
        <begin position="108"/>
        <end position="129"/>
    </location>
</feature>